<gene>
    <name evidence="16" type="ORF">TCAL_05175</name>
</gene>
<name>A0A553NR13_TIGCA</name>
<evidence type="ECO:0000256" key="11">
    <source>
        <dbReference type="ARBA" id="ARBA00022989"/>
    </source>
</evidence>
<sequence>MAPRGPVLEEVPCLDKWNLDFDVAFHVGNILAFVAFAIPKQYAFSLISFRGIMALAFGLTVIWIYDMPCSMDMLGLSIANLAINLIFFVHLFIQHFPVYINPQLRDLYKKNFEPLQISKKDFKSLTKDYSVDMIRAGETFASENETRIGPRLRVLLHGKLRVKCDDTFLHFIHPNEFVDSIEWRSRYTDNPDDKFQVSIQVVNDSTILTLPSETLEHTFAEQSKLKFILDCVIGKDITRKLYMLNENVANMSNLKNVKKNAIKPLDFHRTNSFDAIHTGCKGLVRSQNWMRGSELFDAHEGEQLAVMNFTLDIPPPMTYLPHAVPVQTVDKSAVAEAQFLQQQRRFWPHALL</sequence>
<dbReference type="Gene3D" id="2.60.120.10">
    <property type="entry name" value="Jelly Rolls"/>
    <property type="match status" value="1"/>
</dbReference>
<dbReference type="AlphaFoldDB" id="A0A553NR13"/>
<dbReference type="GO" id="GO:0007507">
    <property type="term" value="P:heart development"/>
    <property type="evidence" value="ECO:0007669"/>
    <property type="project" value="TreeGrafter"/>
</dbReference>
<dbReference type="GO" id="GO:0016328">
    <property type="term" value="C:lateral plasma membrane"/>
    <property type="evidence" value="ECO:0007669"/>
    <property type="project" value="UniProtKB-SubCell"/>
</dbReference>
<evidence type="ECO:0000313" key="17">
    <source>
        <dbReference type="Proteomes" id="UP000318571"/>
    </source>
</evidence>
<dbReference type="GO" id="GO:0042383">
    <property type="term" value="C:sarcolemma"/>
    <property type="evidence" value="ECO:0007669"/>
    <property type="project" value="TreeGrafter"/>
</dbReference>
<dbReference type="GO" id="GO:0042391">
    <property type="term" value="P:regulation of membrane potential"/>
    <property type="evidence" value="ECO:0007669"/>
    <property type="project" value="TreeGrafter"/>
</dbReference>
<evidence type="ECO:0000256" key="1">
    <source>
        <dbReference type="ARBA" id="ARBA00004124"/>
    </source>
</evidence>
<dbReference type="GO" id="GO:0030552">
    <property type="term" value="F:cAMP binding"/>
    <property type="evidence" value="ECO:0007669"/>
    <property type="project" value="TreeGrafter"/>
</dbReference>
<evidence type="ECO:0000256" key="14">
    <source>
        <dbReference type="SAM" id="Phobius"/>
    </source>
</evidence>
<comment type="caution">
    <text evidence="16">The sequence shown here is derived from an EMBL/GenBank/DDBJ whole genome shotgun (WGS) entry which is preliminary data.</text>
</comment>
<comment type="similarity">
    <text evidence="4">Belongs to the popeye family.</text>
</comment>
<dbReference type="Pfam" id="PF04831">
    <property type="entry name" value="POPDC1-3"/>
    <property type="match status" value="1"/>
</dbReference>
<keyword evidence="7" id="KW-1003">Cell membrane</keyword>
<accession>A0A553NR13</accession>
<feature type="transmembrane region" description="Helical" evidence="14">
    <location>
        <begin position="46"/>
        <end position="65"/>
    </location>
</feature>
<dbReference type="InterPro" id="IPR014710">
    <property type="entry name" value="RmlC-like_jellyroll"/>
</dbReference>
<keyword evidence="11 14" id="KW-1133">Transmembrane helix</keyword>
<keyword evidence="5" id="KW-0796">Tight junction</keyword>
<keyword evidence="10" id="KW-0965">Cell junction</keyword>
<dbReference type="GO" id="GO:0007155">
    <property type="term" value="P:cell adhesion"/>
    <property type="evidence" value="ECO:0007669"/>
    <property type="project" value="UniProtKB-KW"/>
</dbReference>
<evidence type="ECO:0000313" key="16">
    <source>
        <dbReference type="EMBL" id="TRY67888.1"/>
    </source>
</evidence>
<dbReference type="InterPro" id="IPR018490">
    <property type="entry name" value="cNMP-bd_dom_sf"/>
</dbReference>
<dbReference type="GO" id="GO:0051146">
    <property type="term" value="P:striated muscle cell differentiation"/>
    <property type="evidence" value="ECO:0007669"/>
    <property type="project" value="TreeGrafter"/>
</dbReference>
<evidence type="ECO:0000256" key="3">
    <source>
        <dbReference type="ARBA" id="ARBA00004435"/>
    </source>
</evidence>
<proteinExistence type="inferred from homology"/>
<dbReference type="PANTHER" id="PTHR12101:SF17">
    <property type="entry name" value="BLOOD VESSEL EPICARDIAL SUBSTANCE"/>
    <property type="match status" value="1"/>
</dbReference>
<evidence type="ECO:0000256" key="4">
    <source>
        <dbReference type="ARBA" id="ARBA00007146"/>
    </source>
</evidence>
<evidence type="ECO:0000256" key="10">
    <source>
        <dbReference type="ARBA" id="ARBA00022949"/>
    </source>
</evidence>
<keyword evidence="13" id="KW-0325">Glycoprotein</keyword>
<evidence type="ECO:0000256" key="12">
    <source>
        <dbReference type="ARBA" id="ARBA00023136"/>
    </source>
</evidence>
<evidence type="ECO:0000256" key="8">
    <source>
        <dbReference type="ARBA" id="ARBA00022692"/>
    </source>
</evidence>
<dbReference type="SUPFAM" id="SSF51206">
    <property type="entry name" value="cAMP-binding domain-like"/>
    <property type="match status" value="1"/>
</dbReference>
<dbReference type="Proteomes" id="UP000318571">
    <property type="component" value="Chromosome 4"/>
</dbReference>
<organism evidence="16 17">
    <name type="scientific">Tigriopus californicus</name>
    <name type="common">Marine copepod</name>
    <dbReference type="NCBI Taxonomy" id="6832"/>
    <lineage>
        <taxon>Eukaryota</taxon>
        <taxon>Metazoa</taxon>
        <taxon>Ecdysozoa</taxon>
        <taxon>Arthropoda</taxon>
        <taxon>Crustacea</taxon>
        <taxon>Multicrustacea</taxon>
        <taxon>Hexanauplia</taxon>
        <taxon>Copepoda</taxon>
        <taxon>Harpacticoida</taxon>
        <taxon>Harpacticidae</taxon>
        <taxon>Tigriopus</taxon>
    </lineage>
</organism>
<keyword evidence="12 14" id="KW-0472">Membrane</keyword>
<dbReference type="InterPro" id="IPR006916">
    <property type="entry name" value="POPDC1-3"/>
</dbReference>
<evidence type="ECO:0000256" key="9">
    <source>
        <dbReference type="ARBA" id="ARBA00022889"/>
    </source>
</evidence>
<feature type="transmembrane region" description="Helical" evidence="14">
    <location>
        <begin position="77"/>
        <end position="100"/>
    </location>
</feature>
<dbReference type="PANTHER" id="PTHR12101">
    <property type="entry name" value="POPEYE DOMAIN CONTAINING PROTEIN"/>
    <property type="match status" value="1"/>
</dbReference>
<evidence type="ECO:0000256" key="6">
    <source>
        <dbReference type="ARBA" id="ARBA00022473"/>
    </source>
</evidence>
<dbReference type="EMBL" id="VCGU01000011">
    <property type="protein sequence ID" value="TRY67888.1"/>
    <property type="molecule type" value="Genomic_DNA"/>
</dbReference>
<dbReference type="OrthoDB" id="425611at2759"/>
<dbReference type="GO" id="GO:0005923">
    <property type="term" value="C:bicellular tight junction"/>
    <property type="evidence" value="ECO:0007669"/>
    <property type="project" value="UniProtKB-SubCell"/>
</dbReference>
<keyword evidence="6" id="KW-0217">Developmental protein</keyword>
<keyword evidence="17" id="KW-1185">Reference proteome</keyword>
<evidence type="ECO:0000256" key="5">
    <source>
        <dbReference type="ARBA" id="ARBA00022427"/>
    </source>
</evidence>
<evidence type="ECO:0000259" key="15">
    <source>
        <dbReference type="Pfam" id="PF04831"/>
    </source>
</evidence>
<reference evidence="16 17" key="1">
    <citation type="journal article" date="2018" name="Nat. Ecol. Evol.">
        <title>Genomic signatures of mitonuclear coevolution across populations of Tigriopus californicus.</title>
        <authorList>
            <person name="Barreto F.S."/>
            <person name="Watson E.T."/>
            <person name="Lima T.G."/>
            <person name="Willett C.S."/>
            <person name="Edmands S."/>
            <person name="Li W."/>
            <person name="Burton R.S."/>
        </authorList>
    </citation>
    <scope>NUCLEOTIDE SEQUENCE [LARGE SCALE GENOMIC DNA]</scope>
    <source>
        <strain evidence="16 17">San Diego</strain>
    </source>
</reference>
<evidence type="ECO:0000256" key="7">
    <source>
        <dbReference type="ARBA" id="ARBA00022475"/>
    </source>
</evidence>
<keyword evidence="8 14" id="KW-0812">Transmembrane</keyword>
<evidence type="ECO:0000256" key="2">
    <source>
        <dbReference type="ARBA" id="ARBA00004141"/>
    </source>
</evidence>
<comment type="subcellular location">
    <subcellularLocation>
        <location evidence="3">Cell junction</location>
        <location evidence="3">Tight junction</location>
    </subcellularLocation>
    <subcellularLocation>
        <location evidence="1">Lateral cell membrane</location>
    </subcellularLocation>
    <subcellularLocation>
        <location evidence="2">Membrane</location>
        <topology evidence="2">Multi-pass membrane protein</topology>
    </subcellularLocation>
</comment>
<feature type="domain" description="POPDC1-3" evidence="15">
    <location>
        <begin position="23"/>
        <end position="246"/>
    </location>
</feature>
<evidence type="ECO:0000256" key="13">
    <source>
        <dbReference type="ARBA" id="ARBA00023180"/>
    </source>
</evidence>
<keyword evidence="9" id="KW-0130">Cell adhesion</keyword>
<dbReference type="OMA" id="RTCLMIG"/>
<protein>
    <recommendedName>
        <fullName evidence="15">POPDC1-3 domain-containing protein</fullName>
    </recommendedName>
</protein>
<dbReference type="InterPro" id="IPR055272">
    <property type="entry name" value="POPDC1-3_dom"/>
</dbReference>